<dbReference type="RefSeq" id="WP_034098213.1">
    <property type="nucleotide sequence ID" value="NZ_CBCRUG010000004.1"/>
</dbReference>
<gene>
    <name evidence="2" type="ORF">H0H26_07970</name>
</gene>
<keyword evidence="1" id="KW-0472">Membrane</keyword>
<keyword evidence="1" id="KW-0812">Transmembrane</keyword>
<evidence type="ECO:0000313" key="2">
    <source>
        <dbReference type="EMBL" id="QRE02857.1"/>
    </source>
</evidence>
<dbReference type="EMBL" id="CP059075">
    <property type="protein sequence ID" value="QRE02857.1"/>
    <property type="molecule type" value="Genomic_DNA"/>
</dbReference>
<accession>A0A8G2G3D5</accession>
<keyword evidence="1" id="KW-1133">Transmembrane helix</keyword>
<feature type="transmembrane region" description="Helical" evidence="1">
    <location>
        <begin position="46"/>
        <end position="66"/>
    </location>
</feature>
<dbReference type="Proteomes" id="UP000596329">
    <property type="component" value="Chromosome"/>
</dbReference>
<feature type="transmembrane region" description="Helical" evidence="1">
    <location>
        <begin position="7"/>
        <end position="26"/>
    </location>
</feature>
<protein>
    <submittedName>
        <fullName evidence="2">Uncharacterized protein</fullName>
    </submittedName>
</protein>
<organism evidence="2 3">
    <name type="scientific">Flavobacterium psychrophilum</name>
    <dbReference type="NCBI Taxonomy" id="96345"/>
    <lineage>
        <taxon>Bacteria</taxon>
        <taxon>Pseudomonadati</taxon>
        <taxon>Bacteroidota</taxon>
        <taxon>Flavobacteriia</taxon>
        <taxon>Flavobacteriales</taxon>
        <taxon>Flavobacteriaceae</taxon>
        <taxon>Flavobacterium</taxon>
    </lineage>
</organism>
<reference evidence="2 3" key="1">
    <citation type="submission" date="2020-07" db="EMBL/GenBank/DDBJ databases">
        <title>Genomic characterization of Flavobacterium psychrophilum strains.</title>
        <authorList>
            <person name="Castillo D."/>
            <person name="Jorgensen J."/>
            <person name="Middelboe M."/>
        </authorList>
    </citation>
    <scope>NUCLEOTIDE SEQUENCE [LARGE SCALE GENOMIC DNA]</scope>
    <source>
        <strain evidence="2 3">FPS-R7</strain>
    </source>
</reference>
<name>A0A8G2G3D5_FLAPS</name>
<dbReference type="AlphaFoldDB" id="A0A8G2G3D5"/>
<evidence type="ECO:0000313" key="3">
    <source>
        <dbReference type="Proteomes" id="UP000596329"/>
    </source>
</evidence>
<sequence>MEKFKKTIIAIGILCLIFGIIFDTFFAGIPSQDASQEMLVTYDKNALLSIFLMISGIFIILFGLILKKEK</sequence>
<proteinExistence type="predicted"/>
<evidence type="ECO:0000256" key="1">
    <source>
        <dbReference type="SAM" id="Phobius"/>
    </source>
</evidence>